<gene>
    <name evidence="1" type="ORF">SacmaDRAFT_2506</name>
</gene>
<reference evidence="1 2" key="1">
    <citation type="journal article" date="2012" name="Stand. Genomic Sci.">
        <title>Genome sequence of the ocean sediment bacterium Saccharomonospora marina type strain (XMU15(T)).</title>
        <authorList>
            <person name="Klenk H.P."/>
            <person name="Lu M."/>
            <person name="Lucas S."/>
            <person name="Lapidus A."/>
            <person name="Copeland A."/>
            <person name="Pitluck S."/>
            <person name="Goodwin L.A."/>
            <person name="Han C."/>
            <person name="Tapia R."/>
            <person name="Brambilla E.M."/>
            <person name="Potter G."/>
            <person name="Land M."/>
            <person name="Ivanova N."/>
            <person name="Rohde M."/>
            <person name="Goker M."/>
            <person name="Detter J.C."/>
            <person name="Li W.J."/>
            <person name="Kyrpides N.C."/>
            <person name="Woyke T."/>
        </authorList>
    </citation>
    <scope>NUCLEOTIDE SEQUENCE [LARGE SCALE GENOMIC DNA]</scope>
    <source>
        <strain evidence="1 2">XMU15</strain>
    </source>
</reference>
<dbReference type="AlphaFoldDB" id="H5WZL7"/>
<dbReference type="HOGENOM" id="CLU_1132964_0_0_11"/>
<keyword evidence="2" id="KW-1185">Reference proteome</keyword>
<dbReference type="STRING" id="882083.SacmaDRAFT_2506"/>
<organism evidence="1 2">
    <name type="scientific">Saccharomonospora marina XMU15</name>
    <dbReference type="NCBI Taxonomy" id="882083"/>
    <lineage>
        <taxon>Bacteria</taxon>
        <taxon>Bacillati</taxon>
        <taxon>Actinomycetota</taxon>
        <taxon>Actinomycetes</taxon>
        <taxon>Pseudonocardiales</taxon>
        <taxon>Pseudonocardiaceae</taxon>
        <taxon>Saccharomonospora</taxon>
    </lineage>
</organism>
<dbReference type="OrthoDB" id="9828736at2"/>
<dbReference type="RefSeq" id="WP_009154134.1">
    <property type="nucleotide sequence ID" value="NZ_CM001439.1"/>
</dbReference>
<name>H5WZL7_9PSEU</name>
<evidence type="ECO:0000313" key="2">
    <source>
        <dbReference type="Proteomes" id="UP000004926"/>
    </source>
</evidence>
<dbReference type="Proteomes" id="UP000004926">
    <property type="component" value="Chromosome"/>
</dbReference>
<protein>
    <submittedName>
        <fullName evidence="1">Uncharacterized protein</fullName>
    </submittedName>
</protein>
<dbReference type="EMBL" id="CM001439">
    <property type="protein sequence ID" value="EHR50749.1"/>
    <property type="molecule type" value="Genomic_DNA"/>
</dbReference>
<evidence type="ECO:0000313" key="1">
    <source>
        <dbReference type="EMBL" id="EHR50749.1"/>
    </source>
</evidence>
<accession>H5WZL7</accession>
<proteinExistence type="predicted"/>
<sequence>MNARKIGLVTAMWLLGLASIAGFTWAVEWLDGQPVRVAAAADPPPAVAARQPLAALTAGAARAAATARRDLASGQRSEASHAIDAALRATEVGLENSHGMVKKAYEAALQRIHYTRQDLHNGWEASARQELRHAVEELTRVIEPARTQSPGTPAPLVWNQYNSATLLDSTGATIGEVNHIERGPNGMPVAVLQVGGASDVLGFLDFGGRTERVPADRLLWGPRRFIGSTFAALAVQDADDIRGTG</sequence>